<dbReference type="AlphaFoldDB" id="A0A915NYH7"/>
<sequence>MTKTIKFVLASQILFLIVCNVSFVKYSNAMHEIQHKKPKPDSVQTPPNNNNGSNGHHKKPKLDTDQTLTNDTDDSIDQHEIIIPELYVNGQAVDNPDDDGRALDVANEAPPL</sequence>
<name>A0A915NYH7_9BILA</name>
<organism evidence="2 3">
    <name type="scientific">Meloidogyne floridensis</name>
    <dbReference type="NCBI Taxonomy" id="298350"/>
    <lineage>
        <taxon>Eukaryota</taxon>
        <taxon>Metazoa</taxon>
        <taxon>Ecdysozoa</taxon>
        <taxon>Nematoda</taxon>
        <taxon>Chromadorea</taxon>
        <taxon>Rhabditida</taxon>
        <taxon>Tylenchina</taxon>
        <taxon>Tylenchomorpha</taxon>
        <taxon>Tylenchoidea</taxon>
        <taxon>Meloidogynidae</taxon>
        <taxon>Meloidogyninae</taxon>
        <taxon>Meloidogyne</taxon>
    </lineage>
</organism>
<evidence type="ECO:0000313" key="3">
    <source>
        <dbReference type="WBParaSite" id="scf7180000421871.g7828"/>
    </source>
</evidence>
<protein>
    <submittedName>
        <fullName evidence="3">Secreted protein</fullName>
    </submittedName>
</protein>
<dbReference type="WBParaSite" id="scf7180000421871.g7828">
    <property type="protein sequence ID" value="scf7180000421871.g7828"/>
    <property type="gene ID" value="scf7180000421871.g7828"/>
</dbReference>
<proteinExistence type="predicted"/>
<feature type="region of interest" description="Disordered" evidence="1">
    <location>
        <begin position="87"/>
        <end position="112"/>
    </location>
</feature>
<evidence type="ECO:0000313" key="2">
    <source>
        <dbReference type="Proteomes" id="UP000887560"/>
    </source>
</evidence>
<evidence type="ECO:0000256" key="1">
    <source>
        <dbReference type="SAM" id="MobiDB-lite"/>
    </source>
</evidence>
<reference evidence="3" key="1">
    <citation type="submission" date="2022-11" db="UniProtKB">
        <authorList>
            <consortium name="WormBaseParasite"/>
        </authorList>
    </citation>
    <scope>IDENTIFICATION</scope>
</reference>
<accession>A0A915NYH7</accession>
<keyword evidence="2" id="KW-1185">Reference proteome</keyword>
<feature type="region of interest" description="Disordered" evidence="1">
    <location>
        <begin position="33"/>
        <end position="73"/>
    </location>
</feature>
<dbReference type="Proteomes" id="UP000887560">
    <property type="component" value="Unplaced"/>
</dbReference>